<gene>
    <name evidence="2" type="ORF">HanXRQr2_Chr05g0228801</name>
</gene>
<comment type="caution">
    <text evidence="2">The sequence shown here is derived from an EMBL/GenBank/DDBJ whole genome shotgun (WGS) entry which is preliminary data.</text>
</comment>
<dbReference type="Proteomes" id="UP000215914">
    <property type="component" value="Unassembled WGS sequence"/>
</dbReference>
<sequence>MWKSSSAKVVASNSTFSSLSPSVSSTSSNLPSSCTREIGRRSSITVHSILSFS</sequence>
<keyword evidence="3" id="KW-1185">Reference proteome</keyword>
<evidence type="ECO:0000256" key="1">
    <source>
        <dbReference type="SAM" id="MobiDB-lite"/>
    </source>
</evidence>
<reference evidence="2" key="1">
    <citation type="journal article" date="2017" name="Nature">
        <title>The sunflower genome provides insights into oil metabolism, flowering and Asterid evolution.</title>
        <authorList>
            <person name="Badouin H."/>
            <person name="Gouzy J."/>
            <person name="Grassa C.J."/>
            <person name="Murat F."/>
            <person name="Staton S.E."/>
            <person name="Cottret L."/>
            <person name="Lelandais-Briere C."/>
            <person name="Owens G.L."/>
            <person name="Carrere S."/>
            <person name="Mayjonade B."/>
            <person name="Legrand L."/>
            <person name="Gill N."/>
            <person name="Kane N.C."/>
            <person name="Bowers J.E."/>
            <person name="Hubner S."/>
            <person name="Bellec A."/>
            <person name="Berard A."/>
            <person name="Berges H."/>
            <person name="Blanchet N."/>
            <person name="Boniface M.C."/>
            <person name="Brunel D."/>
            <person name="Catrice O."/>
            <person name="Chaidir N."/>
            <person name="Claudel C."/>
            <person name="Donnadieu C."/>
            <person name="Faraut T."/>
            <person name="Fievet G."/>
            <person name="Helmstetter N."/>
            <person name="King M."/>
            <person name="Knapp S.J."/>
            <person name="Lai Z."/>
            <person name="Le Paslier M.C."/>
            <person name="Lippi Y."/>
            <person name="Lorenzon L."/>
            <person name="Mandel J.R."/>
            <person name="Marage G."/>
            <person name="Marchand G."/>
            <person name="Marquand E."/>
            <person name="Bret-Mestries E."/>
            <person name="Morien E."/>
            <person name="Nambeesan S."/>
            <person name="Nguyen T."/>
            <person name="Pegot-Espagnet P."/>
            <person name="Pouilly N."/>
            <person name="Raftis F."/>
            <person name="Sallet E."/>
            <person name="Schiex T."/>
            <person name="Thomas J."/>
            <person name="Vandecasteele C."/>
            <person name="Vares D."/>
            <person name="Vear F."/>
            <person name="Vautrin S."/>
            <person name="Crespi M."/>
            <person name="Mangin B."/>
            <person name="Burke J.M."/>
            <person name="Salse J."/>
            <person name="Munos S."/>
            <person name="Vincourt P."/>
            <person name="Rieseberg L.H."/>
            <person name="Langlade N.B."/>
        </authorList>
    </citation>
    <scope>NUCLEOTIDE SEQUENCE</scope>
    <source>
        <tissue evidence="2">Leaves</tissue>
    </source>
</reference>
<proteinExistence type="predicted"/>
<feature type="region of interest" description="Disordered" evidence="1">
    <location>
        <begin position="1"/>
        <end position="35"/>
    </location>
</feature>
<dbReference type="Gramene" id="mRNA:HanXRQr2_Chr05g0228801">
    <property type="protein sequence ID" value="CDS:HanXRQr2_Chr05g0228801.1"/>
    <property type="gene ID" value="HanXRQr2_Chr05g0228801"/>
</dbReference>
<feature type="compositionally biased region" description="Low complexity" evidence="1">
    <location>
        <begin position="1"/>
        <end position="33"/>
    </location>
</feature>
<accession>A0A9K3J261</accession>
<organism evidence="2 3">
    <name type="scientific">Helianthus annuus</name>
    <name type="common">Common sunflower</name>
    <dbReference type="NCBI Taxonomy" id="4232"/>
    <lineage>
        <taxon>Eukaryota</taxon>
        <taxon>Viridiplantae</taxon>
        <taxon>Streptophyta</taxon>
        <taxon>Embryophyta</taxon>
        <taxon>Tracheophyta</taxon>
        <taxon>Spermatophyta</taxon>
        <taxon>Magnoliopsida</taxon>
        <taxon>eudicotyledons</taxon>
        <taxon>Gunneridae</taxon>
        <taxon>Pentapetalae</taxon>
        <taxon>asterids</taxon>
        <taxon>campanulids</taxon>
        <taxon>Asterales</taxon>
        <taxon>Asteraceae</taxon>
        <taxon>Asteroideae</taxon>
        <taxon>Heliantheae alliance</taxon>
        <taxon>Heliantheae</taxon>
        <taxon>Helianthus</taxon>
    </lineage>
</organism>
<dbReference type="AlphaFoldDB" id="A0A9K3J261"/>
<dbReference type="EMBL" id="MNCJ02000320">
    <property type="protein sequence ID" value="KAF5807017.1"/>
    <property type="molecule type" value="Genomic_DNA"/>
</dbReference>
<protein>
    <submittedName>
        <fullName evidence="2">Uncharacterized protein</fullName>
    </submittedName>
</protein>
<name>A0A9K3J261_HELAN</name>
<evidence type="ECO:0000313" key="3">
    <source>
        <dbReference type="Proteomes" id="UP000215914"/>
    </source>
</evidence>
<reference evidence="2" key="2">
    <citation type="submission" date="2020-06" db="EMBL/GenBank/DDBJ databases">
        <title>Helianthus annuus Genome sequencing and assembly Release 2.</title>
        <authorList>
            <person name="Gouzy J."/>
            <person name="Langlade N."/>
            <person name="Munos S."/>
        </authorList>
    </citation>
    <scope>NUCLEOTIDE SEQUENCE</scope>
    <source>
        <tissue evidence="2">Leaves</tissue>
    </source>
</reference>
<evidence type="ECO:0000313" key="2">
    <source>
        <dbReference type="EMBL" id="KAF5807017.1"/>
    </source>
</evidence>